<dbReference type="Proteomes" id="UP001165060">
    <property type="component" value="Unassembled WGS sequence"/>
</dbReference>
<name>A0ABQ6M7M0_9STRA</name>
<proteinExistence type="predicted"/>
<feature type="domain" description="Oxidoreductase-like" evidence="1">
    <location>
        <begin position="53"/>
        <end position="87"/>
    </location>
</feature>
<dbReference type="InterPro" id="IPR019180">
    <property type="entry name" value="Oxidoreductase-like_N"/>
</dbReference>
<dbReference type="Pfam" id="PF09791">
    <property type="entry name" value="Oxidored-like"/>
    <property type="match status" value="1"/>
</dbReference>
<dbReference type="PANTHER" id="PTHR21193:SF3">
    <property type="entry name" value="OXIDOREDUCTASE-LIKE DOMAIN-CONTAINING PROTEIN 1"/>
    <property type="match status" value="1"/>
</dbReference>
<sequence length="99" mass="11474">MKMSSEHVGLLIQIDKNDERSHYRVALSTAPRADSCWLPARSLRLSDPNQPIPRPKEPENEECCGSDCPNCVWIQYWERLQDYERRVSDPIDKSVIESS</sequence>
<dbReference type="InterPro" id="IPR039251">
    <property type="entry name" value="OXLD1"/>
</dbReference>
<gene>
    <name evidence="2" type="ORF">TeGR_g761</name>
</gene>
<protein>
    <recommendedName>
        <fullName evidence="1">Oxidoreductase-like domain-containing protein</fullName>
    </recommendedName>
</protein>
<dbReference type="EMBL" id="BRYB01003810">
    <property type="protein sequence ID" value="GMI21035.1"/>
    <property type="molecule type" value="Genomic_DNA"/>
</dbReference>
<organism evidence="2 3">
    <name type="scientific">Tetraparma gracilis</name>
    <dbReference type="NCBI Taxonomy" id="2962635"/>
    <lineage>
        <taxon>Eukaryota</taxon>
        <taxon>Sar</taxon>
        <taxon>Stramenopiles</taxon>
        <taxon>Ochrophyta</taxon>
        <taxon>Bolidophyceae</taxon>
        <taxon>Parmales</taxon>
        <taxon>Triparmaceae</taxon>
        <taxon>Tetraparma</taxon>
    </lineage>
</organism>
<evidence type="ECO:0000313" key="3">
    <source>
        <dbReference type="Proteomes" id="UP001165060"/>
    </source>
</evidence>
<accession>A0ABQ6M7M0</accession>
<reference evidence="2 3" key="1">
    <citation type="journal article" date="2023" name="Commun. Biol.">
        <title>Genome analysis of Parmales, the sister group of diatoms, reveals the evolutionary specialization of diatoms from phago-mixotrophs to photoautotrophs.</title>
        <authorList>
            <person name="Ban H."/>
            <person name="Sato S."/>
            <person name="Yoshikawa S."/>
            <person name="Yamada K."/>
            <person name="Nakamura Y."/>
            <person name="Ichinomiya M."/>
            <person name="Sato N."/>
            <person name="Blanc-Mathieu R."/>
            <person name="Endo H."/>
            <person name="Kuwata A."/>
            <person name="Ogata H."/>
        </authorList>
    </citation>
    <scope>NUCLEOTIDE SEQUENCE [LARGE SCALE GENOMIC DNA]</scope>
</reference>
<evidence type="ECO:0000313" key="2">
    <source>
        <dbReference type="EMBL" id="GMI21035.1"/>
    </source>
</evidence>
<evidence type="ECO:0000259" key="1">
    <source>
        <dbReference type="Pfam" id="PF09791"/>
    </source>
</evidence>
<keyword evidence="3" id="KW-1185">Reference proteome</keyword>
<dbReference type="PANTHER" id="PTHR21193">
    <property type="entry name" value="OXIDOREDUCTASE-LIKE DOMAIN-CONTAINING PROTEIN 1"/>
    <property type="match status" value="1"/>
</dbReference>
<comment type="caution">
    <text evidence="2">The sequence shown here is derived from an EMBL/GenBank/DDBJ whole genome shotgun (WGS) entry which is preliminary data.</text>
</comment>